<gene>
    <name evidence="2" type="ORF">B5M42_02400</name>
</gene>
<keyword evidence="1" id="KW-0812">Transmembrane</keyword>
<proteinExistence type="predicted"/>
<organism evidence="2 3">
    <name type="scientific">Paenibacillus athensensis</name>
    <dbReference type="NCBI Taxonomy" id="1967502"/>
    <lineage>
        <taxon>Bacteria</taxon>
        <taxon>Bacillati</taxon>
        <taxon>Bacillota</taxon>
        <taxon>Bacilli</taxon>
        <taxon>Bacillales</taxon>
        <taxon>Paenibacillaceae</taxon>
        <taxon>Paenibacillus</taxon>
    </lineage>
</organism>
<dbReference type="Proteomes" id="UP000298246">
    <property type="component" value="Unassembled WGS sequence"/>
</dbReference>
<dbReference type="EMBL" id="MYFO01000002">
    <property type="protein sequence ID" value="TFE91315.1"/>
    <property type="molecule type" value="Genomic_DNA"/>
</dbReference>
<feature type="transmembrane region" description="Helical" evidence="1">
    <location>
        <begin position="52"/>
        <end position="72"/>
    </location>
</feature>
<keyword evidence="1" id="KW-0472">Membrane</keyword>
<evidence type="ECO:0000256" key="1">
    <source>
        <dbReference type="SAM" id="Phobius"/>
    </source>
</evidence>
<keyword evidence="1" id="KW-1133">Transmembrane helix</keyword>
<sequence length="86" mass="10091">MNDKQQALWHKRKQLGRSKYLLLFGILPVSLGLTLLFSIIERVSQGATYWGWVPVRLLLFAVVGFFIANARWQSMEQRFGQQPRRK</sequence>
<keyword evidence="3" id="KW-1185">Reference proteome</keyword>
<dbReference type="OrthoDB" id="2970479at2"/>
<evidence type="ECO:0000313" key="2">
    <source>
        <dbReference type="EMBL" id="TFE91315.1"/>
    </source>
</evidence>
<reference evidence="2 3" key="1">
    <citation type="submission" date="2017-03" db="EMBL/GenBank/DDBJ databases">
        <title>Isolation of Levoglucosan Utilizing Bacteria.</title>
        <authorList>
            <person name="Arya A.S."/>
        </authorList>
    </citation>
    <scope>NUCLEOTIDE SEQUENCE [LARGE SCALE GENOMIC DNA]</scope>
    <source>
        <strain evidence="2 3">MEC069</strain>
    </source>
</reference>
<accession>A0A4Y8QBB2</accession>
<comment type="caution">
    <text evidence="2">The sequence shown here is derived from an EMBL/GenBank/DDBJ whole genome shotgun (WGS) entry which is preliminary data.</text>
</comment>
<evidence type="ECO:0000313" key="3">
    <source>
        <dbReference type="Proteomes" id="UP000298246"/>
    </source>
</evidence>
<dbReference type="AlphaFoldDB" id="A0A4Y8QBB2"/>
<name>A0A4Y8QBB2_9BACL</name>
<feature type="transmembrane region" description="Helical" evidence="1">
    <location>
        <begin position="20"/>
        <end position="40"/>
    </location>
</feature>
<dbReference type="RefSeq" id="WP_134749315.1">
    <property type="nucleotide sequence ID" value="NZ_MYFO02000004.1"/>
</dbReference>
<protein>
    <submittedName>
        <fullName evidence="2">Uncharacterized protein</fullName>
    </submittedName>
</protein>